<comment type="caution">
    <text evidence="3">The sequence shown here is derived from an EMBL/GenBank/DDBJ whole genome shotgun (WGS) entry which is preliminary data.</text>
</comment>
<dbReference type="Proteomes" id="UP000615326">
    <property type="component" value="Unassembled WGS sequence"/>
</dbReference>
<evidence type="ECO:0000256" key="2">
    <source>
        <dbReference type="HAMAP-Rule" id="MF_00048"/>
    </source>
</evidence>
<dbReference type="Pfam" id="PF02021">
    <property type="entry name" value="UPF0102"/>
    <property type="match status" value="1"/>
</dbReference>
<gene>
    <name evidence="3" type="ORF">GOB84_06955</name>
</gene>
<keyword evidence="4" id="KW-1185">Reference proteome</keyword>
<evidence type="ECO:0000313" key="3">
    <source>
        <dbReference type="EMBL" id="NHO32304.1"/>
    </source>
</evidence>
<protein>
    <recommendedName>
        <fullName evidence="2">UPF0102 protein GOB84_06955</fullName>
    </recommendedName>
</protein>
<comment type="similarity">
    <text evidence="1 2">Belongs to the UPF0102 family.</text>
</comment>
<dbReference type="InterPro" id="IPR011856">
    <property type="entry name" value="tRNA_endonuc-like_dom_sf"/>
</dbReference>
<evidence type="ECO:0000313" key="4">
    <source>
        <dbReference type="Proteomes" id="UP000615326"/>
    </source>
</evidence>
<sequence>MMSNRYFEAYRANKGRLAYAAGVTAEMIAEAALISAGSEILLRRARTSRGEIDLIAQHKTQLCFIEVKHRPTWTEAAESLTRRQQYRIIQAAEIILAGHPEWTYESISFDMIAVNESGEARRIKNAFWLD</sequence>
<dbReference type="RefSeq" id="WP_173576836.1">
    <property type="nucleotide sequence ID" value="NZ_WOSW01000009.1"/>
</dbReference>
<proteinExistence type="inferred from homology"/>
<dbReference type="SUPFAM" id="SSF52980">
    <property type="entry name" value="Restriction endonuclease-like"/>
    <property type="match status" value="1"/>
</dbReference>
<dbReference type="Gene3D" id="3.40.1350.10">
    <property type="match status" value="1"/>
</dbReference>
<dbReference type="InterPro" id="IPR011335">
    <property type="entry name" value="Restrct_endonuc-II-like"/>
</dbReference>
<name>A0ABX0K7D6_9PROT</name>
<dbReference type="InterPro" id="IPR003509">
    <property type="entry name" value="UPF0102_YraN-like"/>
</dbReference>
<accession>A0ABX0K7D6</accession>
<reference evidence="3 4" key="1">
    <citation type="journal article" date="2020" name="Int. J. Syst. Evol. Microbiol.">
        <title>Novel acetic acid bacteria from cider fermentations: Acetobacter conturbans sp. nov. and Acetobacter fallax sp. nov.</title>
        <authorList>
            <person name="Sombolestani A.S."/>
            <person name="Cleenwerck I."/>
            <person name="Cnockaert M."/>
            <person name="Borremans W."/>
            <person name="Wieme A.D."/>
            <person name="De Vuyst L."/>
            <person name="Vandamme P."/>
        </authorList>
    </citation>
    <scope>NUCLEOTIDE SEQUENCE [LARGE SCALE GENOMIC DNA]</scope>
    <source>
        <strain evidence="3 4">LMG 1637</strain>
    </source>
</reference>
<evidence type="ECO:0000256" key="1">
    <source>
        <dbReference type="ARBA" id="ARBA00006738"/>
    </source>
</evidence>
<organism evidence="3 4">
    <name type="scientific">Acetobacter fallax</name>
    <dbReference type="NCBI Taxonomy" id="1737473"/>
    <lineage>
        <taxon>Bacteria</taxon>
        <taxon>Pseudomonadati</taxon>
        <taxon>Pseudomonadota</taxon>
        <taxon>Alphaproteobacteria</taxon>
        <taxon>Acetobacterales</taxon>
        <taxon>Acetobacteraceae</taxon>
        <taxon>Acetobacter</taxon>
    </lineage>
</organism>
<dbReference type="EMBL" id="WOSW01000009">
    <property type="protein sequence ID" value="NHO32304.1"/>
    <property type="molecule type" value="Genomic_DNA"/>
</dbReference>
<dbReference type="PANTHER" id="PTHR34039:SF1">
    <property type="entry name" value="UPF0102 PROTEIN YRAN"/>
    <property type="match status" value="1"/>
</dbReference>
<dbReference type="HAMAP" id="MF_00048">
    <property type="entry name" value="UPF0102"/>
    <property type="match status" value="1"/>
</dbReference>
<dbReference type="PANTHER" id="PTHR34039">
    <property type="entry name" value="UPF0102 PROTEIN YRAN"/>
    <property type="match status" value="1"/>
</dbReference>